<evidence type="ECO:0008006" key="3">
    <source>
        <dbReference type="Google" id="ProtNLM"/>
    </source>
</evidence>
<reference evidence="1 2" key="1">
    <citation type="submission" date="2024-04" db="EMBL/GenBank/DDBJ databases">
        <title>Tritrichomonas musculus Genome.</title>
        <authorList>
            <person name="Alves-Ferreira E."/>
            <person name="Grigg M."/>
            <person name="Lorenzi H."/>
            <person name="Galac M."/>
        </authorList>
    </citation>
    <scope>NUCLEOTIDE SEQUENCE [LARGE SCALE GENOMIC DNA]</scope>
    <source>
        <strain evidence="1 2">EAF2021</strain>
    </source>
</reference>
<protein>
    <recommendedName>
        <fullName evidence="3">Importin N-terminal domain-containing protein</fullName>
    </recommendedName>
</protein>
<dbReference type="Gene3D" id="1.25.10.10">
    <property type="entry name" value="Leucine-rich Repeat Variant"/>
    <property type="match status" value="1"/>
</dbReference>
<proteinExistence type="predicted"/>
<keyword evidence="2" id="KW-1185">Reference proteome</keyword>
<accession>A0ABR2LCV5</accession>
<evidence type="ECO:0000313" key="2">
    <source>
        <dbReference type="Proteomes" id="UP001470230"/>
    </source>
</evidence>
<sequence>MDLDAFRSQILIGLVSNDQNVQKQAEENFFLFLNQNPCLTLQLLISNSNSNDQSSLISITLLGSAALLIHDKLMKIEDIQFHQNFQSSLLLLLQNTSLSPLLLYNISFVISRYSKIYSSYWPSLLGELLQIIQNNDNSSFAIDCLTYCIMNNSILFDDQVLEASIHLIQNILCNTPNLNLQFFSVMKLIFTLYQYDGMNNILKSILKEFSNTLISVSFEESDESLHNRYMIELSNFCDTNIDFFESSFNSLIDLLCSKIDSQQNSQIVNSSILILKDIFSNIKYVNFFETKFLEIYKMLVKIISIKLPEAEIYSDEGESSLNESNTISIAKDTINSIAHNYGGINESYIYFLTSFTEQQFDDFGLFISNFIAFGCVINEIIKFIIPDLIISDILPIYKIGFASQDINCRYRSIVSLKKVLKAFSNYPDELNIDSQSIISLIFETLSKENISSNITALLSTLKTCLNTFDNYHNNIGNIILLLEQNFKSFTIKQQLIVITCYSYCASLCSKNDIFNDLMLQIYNKLITVLRDGCQDFTNDLFFVCLDSILDFDNIVPPDSFIEISFLVLKFIASFNPNINQNSETSANAMVDALSYKQIDIINRALRILIQTCPRDQILTLSNQILQPIFLLALSDVKSEKFSFDENKSELQTNYRIIRCPEERIWICYSKNSISNIYEALHTIHSIICKFPEIVDPYMQQLLDIIGKWINECFSFTLVFKCTKILSLILNNEKMKLSEMEAFLLNIFLKVILAFDLIEDQDIESTINFIQIYNKLFDFIGTNFNSNNSLLIVSGHDDKSPNPINLIFKLYSKWEQLHQISLSSSDDLRSDDIIKDYDQVEVEIGHMFEPIFKYFSYQQVREKIMPILFQVFPIETINANYFITSTFIGAYSSFSVYSSFCTNEEVIKIATLFSEIILNRHGSNISSYAIKSASESILKIANSGRISFEFLSYIIEKIEQVIQIKKEVINSFVIPQILILIENIINNKINIILEDLQKSEFITRLITLLLNCLPVNCLVINDFTYQSAESLLFLLSVNHPIFSDLHNLALICCLALLFILIHKPPKSIITKLRTFVKSVLCIEQGQTVYNEILNFPLSSEFRKKIINEVSKELKKMSHI</sequence>
<comment type="caution">
    <text evidence="1">The sequence shown here is derived from an EMBL/GenBank/DDBJ whole genome shotgun (WGS) entry which is preliminary data.</text>
</comment>
<name>A0ABR2LCV5_9EUKA</name>
<dbReference type="Proteomes" id="UP001470230">
    <property type="component" value="Unassembled WGS sequence"/>
</dbReference>
<gene>
    <name evidence="1" type="ORF">M9Y10_002722</name>
</gene>
<dbReference type="EMBL" id="JAPFFF010000001">
    <property type="protein sequence ID" value="KAK8900395.1"/>
    <property type="molecule type" value="Genomic_DNA"/>
</dbReference>
<organism evidence="1 2">
    <name type="scientific">Tritrichomonas musculus</name>
    <dbReference type="NCBI Taxonomy" id="1915356"/>
    <lineage>
        <taxon>Eukaryota</taxon>
        <taxon>Metamonada</taxon>
        <taxon>Parabasalia</taxon>
        <taxon>Tritrichomonadida</taxon>
        <taxon>Tritrichomonadidae</taxon>
        <taxon>Tritrichomonas</taxon>
    </lineage>
</organism>
<dbReference type="InterPro" id="IPR016024">
    <property type="entry name" value="ARM-type_fold"/>
</dbReference>
<dbReference type="InterPro" id="IPR011989">
    <property type="entry name" value="ARM-like"/>
</dbReference>
<dbReference type="SUPFAM" id="SSF48371">
    <property type="entry name" value="ARM repeat"/>
    <property type="match status" value="1"/>
</dbReference>
<evidence type="ECO:0000313" key="1">
    <source>
        <dbReference type="EMBL" id="KAK8900395.1"/>
    </source>
</evidence>